<feature type="transmembrane region" description="Helical" evidence="1">
    <location>
        <begin position="7"/>
        <end position="26"/>
    </location>
</feature>
<feature type="transmembrane region" description="Helical" evidence="1">
    <location>
        <begin position="59"/>
        <end position="78"/>
    </location>
</feature>
<keyword evidence="1" id="KW-0472">Membrane</keyword>
<evidence type="ECO:0000256" key="1">
    <source>
        <dbReference type="SAM" id="Phobius"/>
    </source>
</evidence>
<feature type="domain" description="LiaI-LiaF-like transmembrane region" evidence="2">
    <location>
        <begin position="7"/>
        <end position="47"/>
    </location>
</feature>
<feature type="transmembrane region" description="Helical" evidence="1">
    <location>
        <begin position="32"/>
        <end position="52"/>
    </location>
</feature>
<comment type="caution">
    <text evidence="3">The sequence shown here is derived from an EMBL/GenBank/DDBJ whole genome shotgun (WGS) entry which is preliminary data.</text>
</comment>
<feature type="transmembrane region" description="Helical" evidence="1">
    <location>
        <begin position="140"/>
        <end position="158"/>
    </location>
</feature>
<feature type="transmembrane region" description="Helical" evidence="1">
    <location>
        <begin position="108"/>
        <end position="128"/>
    </location>
</feature>
<organism evidence="3 4">
    <name type="scientific">Lederbergia citri</name>
    <dbReference type="NCBI Taxonomy" id="2833580"/>
    <lineage>
        <taxon>Bacteria</taxon>
        <taxon>Bacillati</taxon>
        <taxon>Bacillota</taxon>
        <taxon>Bacilli</taxon>
        <taxon>Bacillales</taxon>
        <taxon>Bacillaceae</taxon>
        <taxon>Lederbergia</taxon>
    </lineage>
</organism>
<protein>
    <recommendedName>
        <fullName evidence="2">LiaI-LiaF-like transmembrane region domain-containing protein</fullName>
    </recommendedName>
</protein>
<keyword evidence="4" id="KW-1185">Reference proteome</keyword>
<dbReference type="RefSeq" id="WP_213124003.1">
    <property type="nucleotide sequence ID" value="NZ_JAGYPG010000001.1"/>
</dbReference>
<dbReference type="EMBL" id="JAGYPG010000001">
    <property type="protein sequence ID" value="MBS4194853.1"/>
    <property type="molecule type" value="Genomic_DNA"/>
</dbReference>
<evidence type="ECO:0000313" key="4">
    <source>
        <dbReference type="Proteomes" id="UP000681414"/>
    </source>
</evidence>
<accession>A0A942YFB7</accession>
<keyword evidence="1" id="KW-0812">Transmembrane</keyword>
<feature type="transmembrane region" description="Helical" evidence="1">
    <location>
        <begin position="84"/>
        <end position="101"/>
    </location>
</feature>
<dbReference type="Pfam" id="PF18917">
    <property type="entry name" value="LiaI-LiaF-like_TM1"/>
    <property type="match status" value="1"/>
</dbReference>
<keyword evidence="1" id="KW-1133">Transmembrane helix</keyword>
<evidence type="ECO:0000313" key="3">
    <source>
        <dbReference type="EMBL" id="MBS4194853.1"/>
    </source>
</evidence>
<dbReference type="Proteomes" id="UP000681414">
    <property type="component" value="Unassembled WGS sequence"/>
</dbReference>
<gene>
    <name evidence="3" type="ORF">KHA97_07155</name>
</gene>
<dbReference type="AlphaFoldDB" id="A0A942YFB7"/>
<sequence length="162" mass="18410">MKKKSYLSGVTLIGFGIYFLFQQYHFSLFDGFYTWPTLLIIVGLGFLVNGYIGKDFESILPGVILSGLGLHFHIANKFDTWPDLSGVFLLLIALGILLTYVKTGAHLFLGLLFLALATLLLFFDRLLYWAHNHGQTLSNISQFWPYIFIILGAYFLFVKKAK</sequence>
<dbReference type="InterPro" id="IPR043726">
    <property type="entry name" value="LiaI-LiaF-like_TM1"/>
</dbReference>
<name>A0A942YFB7_9BACI</name>
<evidence type="ECO:0000259" key="2">
    <source>
        <dbReference type="Pfam" id="PF18917"/>
    </source>
</evidence>
<reference evidence="3 4" key="1">
    <citation type="submission" date="2021-05" db="EMBL/GenBank/DDBJ databases">
        <title>Novel Bacillus species.</title>
        <authorList>
            <person name="Liu G."/>
        </authorList>
    </citation>
    <scope>NUCLEOTIDE SEQUENCE [LARGE SCALE GENOMIC DNA]</scope>
    <source>
        <strain evidence="4">FJAT-49780</strain>
    </source>
</reference>
<proteinExistence type="predicted"/>